<dbReference type="NCBIfam" id="NF038404">
    <property type="entry name" value="perm_prefix_2"/>
    <property type="match status" value="1"/>
</dbReference>
<dbReference type="InterPro" id="IPR050250">
    <property type="entry name" value="Macrolide_Exporter_MacB"/>
</dbReference>
<dbReference type="Pfam" id="PF12704">
    <property type="entry name" value="MacB_PCD"/>
    <property type="match status" value="1"/>
</dbReference>
<feature type="transmembrane region" description="Helical" evidence="6">
    <location>
        <begin position="380"/>
        <end position="399"/>
    </location>
</feature>
<evidence type="ECO:0000256" key="5">
    <source>
        <dbReference type="ARBA" id="ARBA00023136"/>
    </source>
</evidence>
<feature type="transmembrane region" description="Helical" evidence="6">
    <location>
        <begin position="424"/>
        <end position="450"/>
    </location>
</feature>
<protein>
    <submittedName>
        <fullName evidence="9">ABC transporter permease</fullName>
    </submittedName>
</protein>
<gene>
    <name evidence="9" type="ORF">ACFQ4C_02120</name>
</gene>
<evidence type="ECO:0000259" key="7">
    <source>
        <dbReference type="Pfam" id="PF02687"/>
    </source>
</evidence>
<organism evidence="9 10">
    <name type="scientific">Larkinella insperata</name>
    <dbReference type="NCBI Taxonomy" id="332158"/>
    <lineage>
        <taxon>Bacteria</taxon>
        <taxon>Pseudomonadati</taxon>
        <taxon>Bacteroidota</taxon>
        <taxon>Cytophagia</taxon>
        <taxon>Cytophagales</taxon>
        <taxon>Spirosomataceae</taxon>
        <taxon>Larkinella</taxon>
    </lineage>
</organism>
<keyword evidence="4 6" id="KW-1133">Transmembrane helix</keyword>
<feature type="transmembrane region" description="Helical" evidence="6">
    <location>
        <begin position="111"/>
        <end position="134"/>
    </location>
</feature>
<dbReference type="PANTHER" id="PTHR30572">
    <property type="entry name" value="MEMBRANE COMPONENT OF TRANSPORTER-RELATED"/>
    <property type="match status" value="1"/>
</dbReference>
<name>A0ABW3QJC8_9BACT</name>
<evidence type="ECO:0000259" key="8">
    <source>
        <dbReference type="Pfam" id="PF12704"/>
    </source>
</evidence>
<dbReference type="PANTHER" id="PTHR30572:SF18">
    <property type="entry name" value="ABC-TYPE MACROLIDE FAMILY EXPORT SYSTEM PERMEASE COMPONENT 2"/>
    <property type="match status" value="1"/>
</dbReference>
<dbReference type="InterPro" id="IPR003838">
    <property type="entry name" value="ABC3_permease_C"/>
</dbReference>
<feature type="transmembrane region" description="Helical" evidence="6">
    <location>
        <begin position="470"/>
        <end position="495"/>
    </location>
</feature>
<feature type="transmembrane region" description="Helical" evidence="6">
    <location>
        <begin position="847"/>
        <end position="867"/>
    </location>
</feature>
<evidence type="ECO:0000256" key="3">
    <source>
        <dbReference type="ARBA" id="ARBA00022692"/>
    </source>
</evidence>
<dbReference type="RefSeq" id="WP_265990557.1">
    <property type="nucleotide sequence ID" value="NZ_CP110973.1"/>
</dbReference>
<comment type="subcellular location">
    <subcellularLocation>
        <location evidence="1">Cell membrane</location>
        <topology evidence="1">Multi-pass membrane protein</topology>
    </subcellularLocation>
</comment>
<dbReference type="InterPro" id="IPR025857">
    <property type="entry name" value="MacB_PCD"/>
</dbReference>
<dbReference type="InterPro" id="IPR047699">
    <property type="entry name" value="Permease_put_prefix"/>
</dbReference>
<feature type="domain" description="ABC3 transporter permease C-terminal" evidence="7">
    <location>
        <begin position="765"/>
        <end position="873"/>
    </location>
</feature>
<accession>A0ABW3QJC8</accession>
<keyword evidence="2" id="KW-1003">Cell membrane</keyword>
<feature type="transmembrane region" description="Helical" evidence="6">
    <location>
        <begin position="761"/>
        <end position="785"/>
    </location>
</feature>
<proteinExistence type="predicted"/>
<feature type="transmembrane region" description="Helical" evidence="6">
    <location>
        <begin position="813"/>
        <end position="832"/>
    </location>
</feature>
<evidence type="ECO:0000256" key="4">
    <source>
        <dbReference type="ARBA" id="ARBA00022989"/>
    </source>
</evidence>
<feature type="transmembrane region" description="Helical" evidence="6">
    <location>
        <begin position="516"/>
        <end position="540"/>
    </location>
</feature>
<dbReference type="Pfam" id="PF02687">
    <property type="entry name" value="FtsX"/>
    <property type="match status" value="2"/>
</dbReference>
<dbReference type="Proteomes" id="UP001597116">
    <property type="component" value="Unassembled WGS sequence"/>
</dbReference>
<keyword evidence="3 6" id="KW-0812">Transmembrane</keyword>
<evidence type="ECO:0000313" key="9">
    <source>
        <dbReference type="EMBL" id="MFD1139880.1"/>
    </source>
</evidence>
<feature type="domain" description="MacB-like periplasmic core" evidence="8">
    <location>
        <begin position="113"/>
        <end position="305"/>
    </location>
</feature>
<evidence type="ECO:0000313" key="10">
    <source>
        <dbReference type="Proteomes" id="UP001597116"/>
    </source>
</evidence>
<keyword evidence="10" id="KW-1185">Reference proteome</keyword>
<keyword evidence="5 6" id="KW-0472">Membrane</keyword>
<comment type="caution">
    <text evidence="9">The sequence shown here is derived from an EMBL/GenBank/DDBJ whole genome shotgun (WGS) entry which is preliminary data.</text>
</comment>
<evidence type="ECO:0000256" key="2">
    <source>
        <dbReference type="ARBA" id="ARBA00022475"/>
    </source>
</evidence>
<evidence type="ECO:0000256" key="6">
    <source>
        <dbReference type="SAM" id="Phobius"/>
    </source>
</evidence>
<feature type="domain" description="ABC3 transporter permease C-terminal" evidence="7">
    <location>
        <begin position="383"/>
        <end position="500"/>
    </location>
</feature>
<reference evidence="10" key="1">
    <citation type="journal article" date="2019" name="Int. J. Syst. Evol. Microbiol.">
        <title>The Global Catalogue of Microorganisms (GCM) 10K type strain sequencing project: providing services to taxonomists for standard genome sequencing and annotation.</title>
        <authorList>
            <consortium name="The Broad Institute Genomics Platform"/>
            <consortium name="The Broad Institute Genome Sequencing Center for Infectious Disease"/>
            <person name="Wu L."/>
            <person name="Ma J."/>
        </authorList>
    </citation>
    <scope>NUCLEOTIDE SEQUENCE [LARGE SCALE GENOMIC DNA]</scope>
    <source>
        <strain evidence="10">CCUG 55608</strain>
    </source>
</reference>
<evidence type="ECO:0000256" key="1">
    <source>
        <dbReference type="ARBA" id="ARBA00004651"/>
    </source>
</evidence>
<sequence>MSRPLTPHPFRWAQRLVERITAPHLREEILGDLDELFHQRLQRHGFRKAQVFYLLDILLLLHPRLWRRKAAPAPHRHFPNPTAYSSPSLLHPAMIRNYLKIAWRNLVKDRLYSFINLGGLAVGMAVTMLLALFVSHEYSYDRFHSHSEQIYKMVGEMKVGDQDLKMMFFDYDQTEAFRRQIPAVADVARHETYFGADMWVESDRQHRFKERAFLFADPGFFRVFSYPVRQGDPQRALLEPFKVFLTQRAARKYFGAQNPTGQTIRLMNKYTFEVVGLLDNPPSNSSISFDFVASFPSLDAIHRTENESFYKQFPSKSRFVAKFQTHLLIRNPDQLSSITQLLEKSFKTPELGSRNIRYRLVPLTSLHLSFEPKMERSARIFTLVAGLILLLALVNYVNLTTARATVRAKEVAIRKTTGAQRSSLILQFLLESVLMSTLAFGVGLILFWSFQPTFSRLLDLKADDHFLESPSFAGALLVIYLLSVLLSSLYPAVALSRFSPMQALRGRLNRAGSGTTLRRVLAVNQFVVTVGLIICSIVMYRQWNFMQRYSGNMKRERVVFVSLEQQARKKAAAFRQQISQLSGVEHVSGTEFNIVGGHMSFGVKHRRTAQEKNLFNLSVDREFFKTLNVTWEVEPDWDHIGNRAFVLNEAALKALNITTAQVGDSLQNNGENSFYLAGVVKDFPIGSLSKAIDPISIRIGTNPDDYSGLYIRLAPQATAPRVLQAIHGVYNRFKVEEPFTYQFLEDAYADLYKSERQLAQLFAAATVIAILIACLGIFGLAAFTAEQRTKEIGIRKVLGASVSSLVAMLSRDFLKLVLIALVIASPLAWYAMNQWLDNFAYKTAIDWWIFALAGSLAVGIALLTVSFQSIKAALVNPVKSLRSE</sequence>
<dbReference type="EMBL" id="JBHTLP010000001">
    <property type="protein sequence ID" value="MFD1139880.1"/>
    <property type="molecule type" value="Genomic_DNA"/>
</dbReference>